<dbReference type="GO" id="GO:0032049">
    <property type="term" value="P:cardiolipin biosynthetic process"/>
    <property type="evidence" value="ECO:0007669"/>
    <property type="project" value="InterPro"/>
</dbReference>
<evidence type="ECO:0000256" key="11">
    <source>
        <dbReference type="ARBA" id="ARBA00023264"/>
    </source>
</evidence>
<proteinExistence type="predicted"/>
<gene>
    <name evidence="14" type="ORF">MNBD_NITROSPIRAE03-847</name>
</gene>
<dbReference type="InterPro" id="IPR022924">
    <property type="entry name" value="Cardiolipin_synthase"/>
</dbReference>
<evidence type="ECO:0000256" key="5">
    <source>
        <dbReference type="ARBA" id="ARBA00022692"/>
    </source>
</evidence>
<accession>A0A3B1DCN1</accession>
<evidence type="ECO:0000256" key="9">
    <source>
        <dbReference type="ARBA" id="ARBA00023136"/>
    </source>
</evidence>
<keyword evidence="11" id="KW-1208">Phospholipid metabolism</keyword>
<dbReference type="GO" id="GO:0008808">
    <property type="term" value="F:cardiolipin synthase activity"/>
    <property type="evidence" value="ECO:0007669"/>
    <property type="project" value="InterPro"/>
</dbReference>
<evidence type="ECO:0000256" key="4">
    <source>
        <dbReference type="ARBA" id="ARBA00022679"/>
    </source>
</evidence>
<reference evidence="14" key="1">
    <citation type="submission" date="2018-06" db="EMBL/GenBank/DDBJ databases">
        <authorList>
            <person name="Zhirakovskaya E."/>
        </authorList>
    </citation>
    <scope>NUCLEOTIDE SEQUENCE</scope>
</reference>
<organism evidence="14">
    <name type="scientific">hydrothermal vent metagenome</name>
    <dbReference type="NCBI Taxonomy" id="652676"/>
    <lineage>
        <taxon>unclassified sequences</taxon>
        <taxon>metagenomes</taxon>
        <taxon>ecological metagenomes</taxon>
    </lineage>
</organism>
<sequence>MLSLLNEIWPHIVGGLTLLVTLVASGHAVLNKRDARSAVAWVGVIWLVPVLGALLYLIFGINRIRRRAKALRSDQNHLPCHPQCVSKYQCKVDADQVLNQHRRFISLSRLVEGIVHKPLLQGNRITPLVNGDTAYPAMIRAIDGAEHFVTLSTYIFDNDKAGRLFLDALARAVGRGVDVRVLVDDVGARYSWPPMTRMLQRAGITVARFLPTSLPWRMPYINLRNHRKILVVDGKTGFTGGMNIRKGHMLMENPRYPVQDLHFQVEGPVVAHLQENFAEDWAFCTGESMQGEQWFPCIEPKGTVVARGIPDGPDEDFEKLLWTVHGALACARRSVRIVTPYFIPDSTLTTSLNLAAMRGVDVEIILPQENNLRIVKWASTSLLLECLEHGCRVWLTAPPFDHTKLMLVDDVWVLFGSANMDTRSFLLNFEFNVECYDHGLAAEMNSLIDTKLKNAHQVTLQEIRNRKLPVRLRDGVARLFSPYL</sequence>
<dbReference type="PANTHER" id="PTHR21248">
    <property type="entry name" value="CARDIOLIPIN SYNTHASE"/>
    <property type="match status" value="1"/>
</dbReference>
<evidence type="ECO:0000256" key="3">
    <source>
        <dbReference type="ARBA" id="ARBA00022516"/>
    </source>
</evidence>
<dbReference type="InterPro" id="IPR001736">
    <property type="entry name" value="PLipase_D/transphosphatidylase"/>
</dbReference>
<keyword evidence="10" id="KW-0594">Phospholipid biosynthesis</keyword>
<dbReference type="Pfam" id="PF13396">
    <property type="entry name" value="PLDc_N"/>
    <property type="match status" value="1"/>
</dbReference>
<evidence type="ECO:0000259" key="13">
    <source>
        <dbReference type="PROSITE" id="PS50035"/>
    </source>
</evidence>
<dbReference type="SMART" id="SM00155">
    <property type="entry name" value="PLDc"/>
    <property type="match status" value="2"/>
</dbReference>
<dbReference type="PANTHER" id="PTHR21248:SF22">
    <property type="entry name" value="PHOSPHOLIPASE D"/>
    <property type="match status" value="1"/>
</dbReference>
<evidence type="ECO:0000256" key="6">
    <source>
        <dbReference type="ARBA" id="ARBA00022737"/>
    </source>
</evidence>
<dbReference type="EMBL" id="UOGI01000356">
    <property type="protein sequence ID" value="VAX34613.1"/>
    <property type="molecule type" value="Genomic_DNA"/>
</dbReference>
<evidence type="ECO:0000256" key="1">
    <source>
        <dbReference type="ARBA" id="ARBA00004651"/>
    </source>
</evidence>
<keyword evidence="7 12" id="KW-1133">Transmembrane helix</keyword>
<feature type="domain" description="PLD phosphodiesterase" evidence="13">
    <location>
        <begin position="221"/>
        <end position="248"/>
    </location>
</feature>
<keyword evidence="5 12" id="KW-0812">Transmembrane</keyword>
<evidence type="ECO:0000256" key="12">
    <source>
        <dbReference type="SAM" id="Phobius"/>
    </source>
</evidence>
<feature type="domain" description="PLD phosphodiesterase" evidence="13">
    <location>
        <begin position="397"/>
        <end position="424"/>
    </location>
</feature>
<evidence type="ECO:0000256" key="2">
    <source>
        <dbReference type="ARBA" id="ARBA00022475"/>
    </source>
</evidence>
<evidence type="ECO:0000256" key="7">
    <source>
        <dbReference type="ARBA" id="ARBA00022989"/>
    </source>
</evidence>
<dbReference type="CDD" id="cd09157">
    <property type="entry name" value="PLDc_CLS_unchar2_1"/>
    <property type="match status" value="1"/>
</dbReference>
<protein>
    <submittedName>
        <fullName evidence="14">Cardiolipin synthase, ClsA</fullName>
        <ecNumber evidence="14">2.7.8.-</ecNumber>
    </submittedName>
</protein>
<dbReference type="InterPro" id="IPR025202">
    <property type="entry name" value="PLD-like_dom"/>
</dbReference>
<name>A0A3B1DCN1_9ZZZZ</name>
<evidence type="ECO:0000313" key="14">
    <source>
        <dbReference type="EMBL" id="VAX34613.1"/>
    </source>
</evidence>
<evidence type="ECO:0000256" key="10">
    <source>
        <dbReference type="ARBA" id="ARBA00023209"/>
    </source>
</evidence>
<comment type="subcellular location">
    <subcellularLocation>
        <location evidence="1">Cell membrane</location>
        <topology evidence="1">Multi-pass membrane protein</topology>
    </subcellularLocation>
</comment>
<keyword evidence="2" id="KW-1003">Cell membrane</keyword>
<dbReference type="AlphaFoldDB" id="A0A3B1DCN1"/>
<dbReference type="PROSITE" id="PS50035">
    <property type="entry name" value="PLD"/>
    <property type="match status" value="2"/>
</dbReference>
<keyword evidence="4 14" id="KW-0808">Transferase</keyword>
<keyword evidence="3" id="KW-0444">Lipid biosynthesis</keyword>
<dbReference type="Gene3D" id="3.30.870.10">
    <property type="entry name" value="Endonuclease Chain A"/>
    <property type="match status" value="3"/>
</dbReference>
<dbReference type="NCBIfam" id="TIGR04265">
    <property type="entry name" value="bac_cardiolipin"/>
    <property type="match status" value="1"/>
</dbReference>
<evidence type="ECO:0000256" key="8">
    <source>
        <dbReference type="ARBA" id="ARBA00023098"/>
    </source>
</evidence>
<keyword evidence="8" id="KW-0443">Lipid metabolism</keyword>
<dbReference type="CDD" id="cd09163">
    <property type="entry name" value="PLDc_CLS_unchar2_2"/>
    <property type="match status" value="1"/>
</dbReference>
<dbReference type="InterPro" id="IPR027379">
    <property type="entry name" value="CLS_N"/>
</dbReference>
<feature type="transmembrane region" description="Helical" evidence="12">
    <location>
        <begin position="38"/>
        <end position="59"/>
    </location>
</feature>
<dbReference type="EC" id="2.7.8.-" evidence="14"/>
<keyword evidence="9 12" id="KW-0472">Membrane</keyword>
<dbReference type="SUPFAM" id="SSF56024">
    <property type="entry name" value="Phospholipase D/nuclease"/>
    <property type="match status" value="2"/>
</dbReference>
<dbReference type="GO" id="GO:0005886">
    <property type="term" value="C:plasma membrane"/>
    <property type="evidence" value="ECO:0007669"/>
    <property type="project" value="UniProtKB-SubCell"/>
</dbReference>
<dbReference type="Pfam" id="PF13091">
    <property type="entry name" value="PLDc_2"/>
    <property type="match status" value="2"/>
</dbReference>
<keyword evidence="6" id="KW-0677">Repeat</keyword>